<sequence length="132" mass="15110">MEIHYTPFIRVVYSTGNFNDFNLNIGVTNIGRGNSNDIALDDPIISSINSSLYFDGYTFSFFDLSESNKTYIKYQESENSILLEPNTPYQIINGTRIQLSNETQLILLFCEDCENNHQNSLNQTTPRTTTIF</sequence>
<accession>A0AAN7TUB3</accession>
<reference evidence="2 3" key="1">
    <citation type="submission" date="2023-11" db="EMBL/GenBank/DDBJ databases">
        <title>Dfirmibasis_genome.</title>
        <authorList>
            <person name="Edelbroek B."/>
            <person name="Kjellin J."/>
            <person name="Jerlstrom-Hultqvist J."/>
            <person name="Soderbom F."/>
        </authorList>
    </citation>
    <scope>NUCLEOTIDE SEQUENCE [LARGE SCALE GENOMIC DNA]</scope>
    <source>
        <strain evidence="2 3">TNS-C-14</strain>
    </source>
</reference>
<dbReference type="Gene3D" id="2.60.200.20">
    <property type="match status" value="1"/>
</dbReference>
<gene>
    <name evidence="2" type="ORF">RB653_009481</name>
</gene>
<organism evidence="2 3">
    <name type="scientific">Dictyostelium firmibasis</name>
    <dbReference type="NCBI Taxonomy" id="79012"/>
    <lineage>
        <taxon>Eukaryota</taxon>
        <taxon>Amoebozoa</taxon>
        <taxon>Evosea</taxon>
        <taxon>Eumycetozoa</taxon>
        <taxon>Dictyostelia</taxon>
        <taxon>Dictyosteliales</taxon>
        <taxon>Dictyosteliaceae</taxon>
        <taxon>Dictyostelium</taxon>
    </lineage>
</organism>
<dbReference type="SUPFAM" id="SSF49879">
    <property type="entry name" value="SMAD/FHA domain"/>
    <property type="match status" value="1"/>
</dbReference>
<evidence type="ECO:0000259" key="1">
    <source>
        <dbReference type="PROSITE" id="PS50006"/>
    </source>
</evidence>
<comment type="caution">
    <text evidence="2">The sequence shown here is derived from an EMBL/GenBank/DDBJ whole genome shotgun (WGS) entry which is preliminary data.</text>
</comment>
<dbReference type="InterPro" id="IPR000253">
    <property type="entry name" value="FHA_dom"/>
</dbReference>
<dbReference type="Pfam" id="PF00498">
    <property type="entry name" value="FHA"/>
    <property type="match status" value="1"/>
</dbReference>
<dbReference type="EMBL" id="JAVFKY010000003">
    <property type="protein sequence ID" value="KAK5579794.1"/>
    <property type="molecule type" value="Genomic_DNA"/>
</dbReference>
<feature type="domain" description="FHA" evidence="1">
    <location>
        <begin position="28"/>
        <end position="77"/>
    </location>
</feature>
<dbReference type="AlphaFoldDB" id="A0AAN7TUB3"/>
<protein>
    <recommendedName>
        <fullName evidence="1">FHA domain-containing protein</fullName>
    </recommendedName>
</protein>
<dbReference type="PROSITE" id="PS50006">
    <property type="entry name" value="FHA_DOMAIN"/>
    <property type="match status" value="1"/>
</dbReference>
<dbReference type="CDD" id="cd22665">
    <property type="entry name" value="FHA_MDC1"/>
    <property type="match status" value="1"/>
</dbReference>
<evidence type="ECO:0000313" key="2">
    <source>
        <dbReference type="EMBL" id="KAK5579794.1"/>
    </source>
</evidence>
<dbReference type="Proteomes" id="UP001344447">
    <property type="component" value="Unassembled WGS sequence"/>
</dbReference>
<evidence type="ECO:0000313" key="3">
    <source>
        <dbReference type="Proteomes" id="UP001344447"/>
    </source>
</evidence>
<keyword evidence="3" id="KW-1185">Reference proteome</keyword>
<dbReference type="InterPro" id="IPR008984">
    <property type="entry name" value="SMAD_FHA_dom_sf"/>
</dbReference>
<proteinExistence type="predicted"/>
<name>A0AAN7TUB3_9MYCE</name>